<dbReference type="Proteomes" id="UP000053593">
    <property type="component" value="Unassembled WGS sequence"/>
</dbReference>
<dbReference type="EMBL" id="KN834762">
    <property type="protein sequence ID" value="KIK64097.1"/>
    <property type="molecule type" value="Genomic_DNA"/>
</dbReference>
<dbReference type="AlphaFoldDB" id="A0A0D0CWC4"/>
<dbReference type="HOGENOM" id="CLU_2346913_0_0_1"/>
<keyword evidence="2" id="KW-1185">Reference proteome</keyword>
<gene>
    <name evidence="1" type="ORF">GYMLUDRAFT_431519</name>
</gene>
<evidence type="ECO:0000313" key="2">
    <source>
        <dbReference type="Proteomes" id="UP000053593"/>
    </source>
</evidence>
<proteinExistence type="predicted"/>
<reference evidence="1 2" key="1">
    <citation type="submission" date="2014-04" db="EMBL/GenBank/DDBJ databases">
        <title>Evolutionary Origins and Diversification of the Mycorrhizal Mutualists.</title>
        <authorList>
            <consortium name="DOE Joint Genome Institute"/>
            <consortium name="Mycorrhizal Genomics Consortium"/>
            <person name="Kohler A."/>
            <person name="Kuo A."/>
            <person name="Nagy L.G."/>
            <person name="Floudas D."/>
            <person name="Copeland A."/>
            <person name="Barry K.W."/>
            <person name="Cichocki N."/>
            <person name="Veneault-Fourrey C."/>
            <person name="LaButti K."/>
            <person name="Lindquist E.A."/>
            <person name="Lipzen A."/>
            <person name="Lundell T."/>
            <person name="Morin E."/>
            <person name="Murat C."/>
            <person name="Riley R."/>
            <person name="Ohm R."/>
            <person name="Sun H."/>
            <person name="Tunlid A."/>
            <person name="Henrissat B."/>
            <person name="Grigoriev I.V."/>
            <person name="Hibbett D.S."/>
            <person name="Martin F."/>
        </authorList>
    </citation>
    <scope>NUCLEOTIDE SEQUENCE [LARGE SCALE GENOMIC DNA]</scope>
    <source>
        <strain evidence="1 2">FD-317 M1</strain>
    </source>
</reference>
<evidence type="ECO:0000313" key="1">
    <source>
        <dbReference type="EMBL" id="KIK64097.1"/>
    </source>
</evidence>
<sequence length="97" mass="11323">MARVLAPHFLLVTKLQSQGDLRRQHECSKQLHTLCLQDFIMVARIQISQGRPKERIPSAMLSNHDTYGDFTDNIFKRMRHEAQKSLLLGENAFYLIR</sequence>
<name>A0A0D0CWC4_9AGAR</name>
<accession>A0A0D0CWC4</accession>
<protein>
    <submittedName>
        <fullName evidence="1">Uncharacterized protein</fullName>
    </submittedName>
</protein>
<organism evidence="1 2">
    <name type="scientific">Collybiopsis luxurians FD-317 M1</name>
    <dbReference type="NCBI Taxonomy" id="944289"/>
    <lineage>
        <taxon>Eukaryota</taxon>
        <taxon>Fungi</taxon>
        <taxon>Dikarya</taxon>
        <taxon>Basidiomycota</taxon>
        <taxon>Agaricomycotina</taxon>
        <taxon>Agaricomycetes</taxon>
        <taxon>Agaricomycetidae</taxon>
        <taxon>Agaricales</taxon>
        <taxon>Marasmiineae</taxon>
        <taxon>Omphalotaceae</taxon>
        <taxon>Collybiopsis</taxon>
        <taxon>Collybiopsis luxurians</taxon>
    </lineage>
</organism>